<dbReference type="InterPro" id="IPR006115">
    <property type="entry name" value="6PGDH_NADP-bd"/>
</dbReference>
<dbReference type="Pfam" id="PF03446">
    <property type="entry name" value="NAD_binding_2"/>
    <property type="match status" value="1"/>
</dbReference>
<dbReference type="InterPro" id="IPR036034">
    <property type="entry name" value="PDZ_sf"/>
</dbReference>
<gene>
    <name evidence="2" type="ORF">CTI12_AA262480</name>
</gene>
<feature type="domain" description="PDZ" evidence="1">
    <location>
        <begin position="117"/>
        <end position="196"/>
    </location>
</feature>
<accession>A0A2U1MAL7</accession>
<dbReference type="GO" id="GO:0050661">
    <property type="term" value="F:NADP binding"/>
    <property type="evidence" value="ECO:0007669"/>
    <property type="project" value="InterPro"/>
</dbReference>
<dbReference type="STRING" id="35608.A0A2U1MAL7"/>
<sequence length="234" mass="24822">MSDSELNRCDVTVWNRTKSKCDPLIDLGAKYKSSPGEVAASCDVTFAMLVDPESALAVACGEDGAASGMSSGKGYVDVSTVDGPTSKLINEQIKETGALFLEAPVSGSKKPAENGQLIFLTAGDKLLYDQVLILGLSIENAPDPVANQLNVRNGALVLLVPANSPAAKVGLRPTTRGFAGNIVLGDVIVSVDNKPIYLYPKARNDTEYKLETFSGVYRKLSGKDVVFEYPMTEA</sequence>
<dbReference type="EMBL" id="PKPP01005933">
    <property type="protein sequence ID" value="PWA58310.1"/>
    <property type="molecule type" value="Genomic_DNA"/>
</dbReference>
<organism evidence="2 3">
    <name type="scientific">Artemisia annua</name>
    <name type="common">Sweet wormwood</name>
    <dbReference type="NCBI Taxonomy" id="35608"/>
    <lineage>
        <taxon>Eukaryota</taxon>
        <taxon>Viridiplantae</taxon>
        <taxon>Streptophyta</taxon>
        <taxon>Embryophyta</taxon>
        <taxon>Tracheophyta</taxon>
        <taxon>Spermatophyta</taxon>
        <taxon>Magnoliopsida</taxon>
        <taxon>eudicotyledons</taxon>
        <taxon>Gunneridae</taxon>
        <taxon>Pentapetalae</taxon>
        <taxon>asterids</taxon>
        <taxon>campanulids</taxon>
        <taxon>Asterales</taxon>
        <taxon>Asteraceae</taxon>
        <taxon>Asteroideae</taxon>
        <taxon>Anthemideae</taxon>
        <taxon>Artemisiinae</taxon>
        <taxon>Artemisia</taxon>
    </lineage>
</organism>
<dbReference type="Gene3D" id="3.40.50.720">
    <property type="entry name" value="NAD(P)-binding Rossmann-like Domain"/>
    <property type="match status" value="1"/>
</dbReference>
<dbReference type="Proteomes" id="UP000245207">
    <property type="component" value="Unassembled WGS sequence"/>
</dbReference>
<dbReference type="OrthoDB" id="1702017at2759"/>
<name>A0A2U1MAL7_ARTAN</name>
<protein>
    <submittedName>
        <fullName evidence="2">Glyoxylate reductase 2</fullName>
    </submittedName>
</protein>
<dbReference type="PROSITE" id="PS50106">
    <property type="entry name" value="PDZ"/>
    <property type="match status" value="1"/>
</dbReference>
<evidence type="ECO:0000313" key="2">
    <source>
        <dbReference type="EMBL" id="PWA58310.1"/>
    </source>
</evidence>
<dbReference type="Gene3D" id="2.30.42.10">
    <property type="match status" value="1"/>
</dbReference>
<dbReference type="SUPFAM" id="SSF50156">
    <property type="entry name" value="PDZ domain-like"/>
    <property type="match status" value="1"/>
</dbReference>
<evidence type="ECO:0000313" key="3">
    <source>
        <dbReference type="Proteomes" id="UP000245207"/>
    </source>
</evidence>
<comment type="caution">
    <text evidence="2">The sequence shown here is derived from an EMBL/GenBank/DDBJ whole genome shotgun (WGS) entry which is preliminary data.</text>
</comment>
<proteinExistence type="predicted"/>
<dbReference type="PANTHER" id="PTHR43580">
    <property type="entry name" value="OXIDOREDUCTASE GLYR1-RELATED"/>
    <property type="match status" value="1"/>
</dbReference>
<dbReference type="InterPro" id="IPR036291">
    <property type="entry name" value="NAD(P)-bd_dom_sf"/>
</dbReference>
<dbReference type="PANTHER" id="PTHR43580:SF2">
    <property type="entry name" value="CYTOKINE-LIKE NUCLEAR FACTOR N-PAC"/>
    <property type="match status" value="1"/>
</dbReference>
<dbReference type="GO" id="GO:0009507">
    <property type="term" value="C:chloroplast"/>
    <property type="evidence" value="ECO:0007669"/>
    <property type="project" value="TreeGrafter"/>
</dbReference>
<dbReference type="SUPFAM" id="SSF51735">
    <property type="entry name" value="NAD(P)-binding Rossmann-fold domains"/>
    <property type="match status" value="1"/>
</dbReference>
<dbReference type="InterPro" id="IPR001478">
    <property type="entry name" value="PDZ"/>
</dbReference>
<keyword evidence="3" id="KW-1185">Reference proteome</keyword>
<dbReference type="GO" id="GO:0016616">
    <property type="term" value="F:oxidoreductase activity, acting on the CH-OH group of donors, NAD or NADP as acceptor"/>
    <property type="evidence" value="ECO:0007669"/>
    <property type="project" value="UniProtKB-ARBA"/>
</dbReference>
<dbReference type="InterPro" id="IPR051265">
    <property type="entry name" value="HIBADH-related_NP60_sf"/>
</dbReference>
<evidence type="ECO:0000259" key="1">
    <source>
        <dbReference type="PROSITE" id="PS50106"/>
    </source>
</evidence>
<reference evidence="2 3" key="1">
    <citation type="journal article" date="2018" name="Mol. Plant">
        <title>The genome of Artemisia annua provides insight into the evolution of Asteraceae family and artemisinin biosynthesis.</title>
        <authorList>
            <person name="Shen Q."/>
            <person name="Zhang L."/>
            <person name="Liao Z."/>
            <person name="Wang S."/>
            <person name="Yan T."/>
            <person name="Shi P."/>
            <person name="Liu M."/>
            <person name="Fu X."/>
            <person name="Pan Q."/>
            <person name="Wang Y."/>
            <person name="Lv Z."/>
            <person name="Lu X."/>
            <person name="Zhang F."/>
            <person name="Jiang W."/>
            <person name="Ma Y."/>
            <person name="Chen M."/>
            <person name="Hao X."/>
            <person name="Li L."/>
            <person name="Tang Y."/>
            <person name="Lv G."/>
            <person name="Zhou Y."/>
            <person name="Sun X."/>
            <person name="Brodelius P.E."/>
            <person name="Rose J.K.C."/>
            <person name="Tang K."/>
        </authorList>
    </citation>
    <scope>NUCLEOTIDE SEQUENCE [LARGE SCALE GENOMIC DNA]</scope>
    <source>
        <strain evidence="3">cv. Huhao1</strain>
        <tissue evidence="2">Leaf</tissue>
    </source>
</reference>
<dbReference type="AlphaFoldDB" id="A0A2U1MAL7"/>